<evidence type="ECO:0008006" key="4">
    <source>
        <dbReference type="Google" id="ProtNLM"/>
    </source>
</evidence>
<dbReference type="Proteomes" id="UP000244855">
    <property type="component" value="Unassembled WGS sequence"/>
</dbReference>
<dbReference type="PANTHER" id="PTHR31410">
    <property type="entry name" value="TRANSMEMBRANE PROTEIN 246"/>
    <property type="match status" value="1"/>
</dbReference>
<dbReference type="GO" id="GO:0016757">
    <property type="term" value="F:glycosyltransferase activity"/>
    <property type="evidence" value="ECO:0007669"/>
    <property type="project" value="InterPro"/>
</dbReference>
<dbReference type="OrthoDB" id="2016523at2759"/>
<proteinExistence type="predicted"/>
<evidence type="ECO:0000256" key="1">
    <source>
        <dbReference type="SAM" id="Phobius"/>
    </source>
</evidence>
<accession>A0A2V1DDU7</accession>
<feature type="non-terminal residue" evidence="2">
    <location>
        <position position="1"/>
    </location>
</feature>
<dbReference type="GO" id="GO:0000139">
    <property type="term" value="C:Golgi membrane"/>
    <property type="evidence" value="ECO:0007669"/>
    <property type="project" value="InterPro"/>
</dbReference>
<sequence>YAILALHFRNICYADPTSYFFRPSIAYAAPQSTEIIKQAERYADSFAPSLYVDLRPYNRSTTSPSGSTSLLTSLCVGIPSVRRPRLSYLKTTLASLHHGIDGNDRPDLHFIVLLAHTNQSEHPDFDKPWLRGMADTLMNYGSKGDTTYEVAKLMEHDGRHEVKSKYDYALVLEECLKTNADYVLMLEDDVVFTKSWLEKTKNALEEVRVRSWEMGYEEFLYLRLFYYERIRGWNAESWPKYLLVSTCIASAVLTTLLLFQRLQTPVRSFGFRGCYIRLHPRLHTISILLITFVFTPAVIGLYFAAGANCMLPQPQGVQLMPKYACCGQALVFPRTVVQNHILPLFHDNQWGSTPVDSLIEEYADSMTGKSLEKAQRIGDMRWAITPVLLQHVGSQSSHGVGRDSGHGNMTPSALWNFGFERLEKQHI</sequence>
<name>A0A2V1DDU7_9PLEO</name>
<keyword evidence="1" id="KW-0812">Transmembrane</keyword>
<dbReference type="InterPro" id="IPR029675">
    <property type="entry name" value="PGAP4"/>
</dbReference>
<dbReference type="PANTHER" id="PTHR31410:SF1">
    <property type="entry name" value="POST-GPI ATTACHMENT TO PROTEINS FACTOR 4"/>
    <property type="match status" value="1"/>
</dbReference>
<evidence type="ECO:0000313" key="3">
    <source>
        <dbReference type="Proteomes" id="UP000244855"/>
    </source>
</evidence>
<dbReference type="EMBL" id="KZ805471">
    <property type="protein sequence ID" value="PVH96211.1"/>
    <property type="molecule type" value="Genomic_DNA"/>
</dbReference>
<evidence type="ECO:0000313" key="2">
    <source>
        <dbReference type="EMBL" id="PVH96211.1"/>
    </source>
</evidence>
<keyword evidence="1" id="KW-0472">Membrane</keyword>
<feature type="transmembrane region" description="Helical" evidence="1">
    <location>
        <begin position="241"/>
        <end position="262"/>
    </location>
</feature>
<organism evidence="2 3">
    <name type="scientific">Periconia macrospinosa</name>
    <dbReference type="NCBI Taxonomy" id="97972"/>
    <lineage>
        <taxon>Eukaryota</taxon>
        <taxon>Fungi</taxon>
        <taxon>Dikarya</taxon>
        <taxon>Ascomycota</taxon>
        <taxon>Pezizomycotina</taxon>
        <taxon>Dothideomycetes</taxon>
        <taxon>Pleosporomycetidae</taxon>
        <taxon>Pleosporales</taxon>
        <taxon>Massarineae</taxon>
        <taxon>Periconiaceae</taxon>
        <taxon>Periconia</taxon>
    </lineage>
</organism>
<protein>
    <recommendedName>
        <fullName evidence="4">Integral membrane protein</fullName>
    </recommendedName>
</protein>
<dbReference type="GO" id="GO:0006506">
    <property type="term" value="P:GPI anchor biosynthetic process"/>
    <property type="evidence" value="ECO:0007669"/>
    <property type="project" value="InterPro"/>
</dbReference>
<keyword evidence="3" id="KW-1185">Reference proteome</keyword>
<gene>
    <name evidence="2" type="ORF">DM02DRAFT_535774</name>
</gene>
<dbReference type="CDD" id="cd22189">
    <property type="entry name" value="PGAP4-like_fungal"/>
    <property type="match status" value="1"/>
</dbReference>
<reference evidence="2 3" key="1">
    <citation type="journal article" date="2018" name="Sci. Rep.">
        <title>Comparative genomics provides insights into the lifestyle and reveals functional heterogeneity of dark septate endophytic fungi.</title>
        <authorList>
            <person name="Knapp D.G."/>
            <person name="Nemeth J.B."/>
            <person name="Barry K."/>
            <person name="Hainaut M."/>
            <person name="Henrissat B."/>
            <person name="Johnson J."/>
            <person name="Kuo A."/>
            <person name="Lim J.H.P."/>
            <person name="Lipzen A."/>
            <person name="Nolan M."/>
            <person name="Ohm R.A."/>
            <person name="Tamas L."/>
            <person name="Grigoriev I.V."/>
            <person name="Spatafora J.W."/>
            <person name="Nagy L.G."/>
            <person name="Kovacs G.M."/>
        </authorList>
    </citation>
    <scope>NUCLEOTIDE SEQUENCE [LARGE SCALE GENOMIC DNA]</scope>
    <source>
        <strain evidence="2 3">DSE2036</strain>
    </source>
</reference>
<feature type="transmembrane region" description="Helical" evidence="1">
    <location>
        <begin position="282"/>
        <end position="305"/>
    </location>
</feature>
<keyword evidence="1" id="KW-1133">Transmembrane helix</keyword>
<dbReference type="AlphaFoldDB" id="A0A2V1DDU7"/>